<dbReference type="RefSeq" id="XP_014146626.1">
    <property type="nucleotide sequence ID" value="XM_014291151.1"/>
</dbReference>
<dbReference type="OrthoDB" id="7887808at2759"/>
<evidence type="ECO:0000313" key="3">
    <source>
        <dbReference type="Proteomes" id="UP000054560"/>
    </source>
</evidence>
<dbReference type="InterPro" id="IPR000781">
    <property type="entry name" value="ERH"/>
</dbReference>
<proteinExistence type="inferred from homology"/>
<comment type="similarity">
    <text evidence="1">Belongs to the E(R) family.</text>
</comment>
<dbReference type="Gene3D" id="3.30.2260.10">
    <property type="entry name" value="Enhancer of rudimentary"/>
    <property type="match status" value="1"/>
</dbReference>
<protein>
    <submittedName>
        <fullName evidence="2">Uncharacterized protein</fullName>
    </submittedName>
</protein>
<organism evidence="2 3">
    <name type="scientific">Sphaeroforma arctica JP610</name>
    <dbReference type="NCBI Taxonomy" id="667725"/>
    <lineage>
        <taxon>Eukaryota</taxon>
        <taxon>Ichthyosporea</taxon>
        <taxon>Ichthyophonida</taxon>
        <taxon>Sphaeroforma</taxon>
    </lineage>
</organism>
<name>A0A0L0F7Q9_9EUKA</name>
<evidence type="ECO:0000313" key="2">
    <source>
        <dbReference type="EMBL" id="KNC72724.1"/>
    </source>
</evidence>
<keyword evidence="3" id="KW-1185">Reference proteome</keyword>
<dbReference type="GeneID" id="25915219"/>
<dbReference type="EMBL" id="KQ246599">
    <property type="protein sequence ID" value="KNC72724.1"/>
    <property type="molecule type" value="Genomic_DNA"/>
</dbReference>
<dbReference type="InterPro" id="IPR035912">
    <property type="entry name" value="EHR_sf"/>
</dbReference>
<dbReference type="Proteomes" id="UP000054560">
    <property type="component" value="Unassembled WGS sequence"/>
</dbReference>
<gene>
    <name evidence="2" type="ORF">SARC_14715</name>
</gene>
<sequence length="46" mass="5494">FIDDLPDVALLTFQEFDDGCGYVPHDKTWLKENISDHLKRKFRKNK</sequence>
<dbReference type="SUPFAM" id="SSF143875">
    <property type="entry name" value="ERH-like"/>
    <property type="match status" value="1"/>
</dbReference>
<accession>A0A0L0F7Q9</accession>
<feature type="non-terminal residue" evidence="2">
    <location>
        <position position="1"/>
    </location>
</feature>
<dbReference type="Pfam" id="PF01133">
    <property type="entry name" value="ER"/>
    <property type="match status" value="1"/>
</dbReference>
<dbReference type="AlphaFoldDB" id="A0A0L0F7Q9"/>
<evidence type="ECO:0000256" key="1">
    <source>
        <dbReference type="ARBA" id="ARBA00007491"/>
    </source>
</evidence>
<reference evidence="2 3" key="1">
    <citation type="submission" date="2011-02" db="EMBL/GenBank/DDBJ databases">
        <title>The Genome Sequence of Sphaeroforma arctica JP610.</title>
        <authorList>
            <consortium name="The Broad Institute Genome Sequencing Platform"/>
            <person name="Russ C."/>
            <person name="Cuomo C."/>
            <person name="Young S.K."/>
            <person name="Zeng Q."/>
            <person name="Gargeya S."/>
            <person name="Alvarado L."/>
            <person name="Berlin A."/>
            <person name="Chapman S.B."/>
            <person name="Chen Z."/>
            <person name="Freedman E."/>
            <person name="Gellesch M."/>
            <person name="Goldberg J."/>
            <person name="Griggs A."/>
            <person name="Gujja S."/>
            <person name="Heilman E."/>
            <person name="Heiman D."/>
            <person name="Howarth C."/>
            <person name="Mehta T."/>
            <person name="Neiman D."/>
            <person name="Pearson M."/>
            <person name="Roberts A."/>
            <person name="Saif S."/>
            <person name="Shea T."/>
            <person name="Shenoy N."/>
            <person name="Sisk P."/>
            <person name="Stolte C."/>
            <person name="Sykes S."/>
            <person name="White J."/>
            <person name="Yandava C."/>
            <person name="Burger G."/>
            <person name="Gray M.W."/>
            <person name="Holland P.W.H."/>
            <person name="King N."/>
            <person name="Lang F.B.F."/>
            <person name="Roger A.J."/>
            <person name="Ruiz-Trillo I."/>
            <person name="Haas B."/>
            <person name="Nusbaum C."/>
            <person name="Birren B."/>
        </authorList>
    </citation>
    <scope>NUCLEOTIDE SEQUENCE [LARGE SCALE GENOMIC DNA]</scope>
    <source>
        <strain evidence="2 3">JP610</strain>
    </source>
</reference>